<gene>
    <name evidence="2" type="ORF">Celaphus_00018997</name>
</gene>
<dbReference type="EMBL" id="MKHE01000026">
    <property type="protein sequence ID" value="OWK01980.1"/>
    <property type="molecule type" value="Genomic_DNA"/>
</dbReference>
<name>A0A212C7L5_CEREH</name>
<evidence type="ECO:0000256" key="1">
    <source>
        <dbReference type="SAM" id="MobiDB-lite"/>
    </source>
</evidence>
<dbReference type="Proteomes" id="UP000242450">
    <property type="component" value="Chromosome 26"/>
</dbReference>
<organism evidence="2 3">
    <name type="scientific">Cervus elaphus hippelaphus</name>
    <name type="common">European red deer</name>
    <dbReference type="NCBI Taxonomy" id="46360"/>
    <lineage>
        <taxon>Eukaryota</taxon>
        <taxon>Metazoa</taxon>
        <taxon>Chordata</taxon>
        <taxon>Craniata</taxon>
        <taxon>Vertebrata</taxon>
        <taxon>Euteleostomi</taxon>
        <taxon>Mammalia</taxon>
        <taxon>Eutheria</taxon>
        <taxon>Laurasiatheria</taxon>
        <taxon>Artiodactyla</taxon>
        <taxon>Ruminantia</taxon>
        <taxon>Pecora</taxon>
        <taxon>Cervidae</taxon>
        <taxon>Cervinae</taxon>
        <taxon>Cervus</taxon>
    </lineage>
</organism>
<comment type="caution">
    <text evidence="2">The sequence shown here is derived from an EMBL/GenBank/DDBJ whole genome shotgun (WGS) entry which is preliminary data.</text>
</comment>
<accession>A0A212C7L5</accession>
<evidence type="ECO:0000313" key="2">
    <source>
        <dbReference type="EMBL" id="OWK01980.1"/>
    </source>
</evidence>
<feature type="region of interest" description="Disordered" evidence="1">
    <location>
        <begin position="1"/>
        <end position="42"/>
    </location>
</feature>
<dbReference type="AlphaFoldDB" id="A0A212C7L5"/>
<proteinExistence type="predicted"/>
<reference evidence="2 3" key="1">
    <citation type="journal article" date="2018" name="Mol. Genet. Genomics">
        <title>The red deer Cervus elaphus genome CerEla1.0: sequencing, annotating, genes, and chromosomes.</title>
        <authorList>
            <person name="Bana N.A."/>
            <person name="Nyiri A."/>
            <person name="Nagy J."/>
            <person name="Frank K."/>
            <person name="Nagy T."/>
            <person name="Steger V."/>
            <person name="Schiller M."/>
            <person name="Lakatos P."/>
            <person name="Sugar L."/>
            <person name="Horn P."/>
            <person name="Barta E."/>
            <person name="Orosz L."/>
        </authorList>
    </citation>
    <scope>NUCLEOTIDE SEQUENCE [LARGE SCALE GENOMIC DNA]</scope>
    <source>
        <strain evidence="2">Hungarian</strain>
    </source>
</reference>
<feature type="non-terminal residue" evidence="2">
    <location>
        <position position="81"/>
    </location>
</feature>
<protein>
    <submittedName>
        <fullName evidence="2">Uncharacterized protein</fullName>
    </submittedName>
</protein>
<sequence>YPCGHWRPNRRNQPETRKPPDSSAVPTAPEVVEPPPGRLQPQLEGHSQLIGIADKVFWNRDTEIEKKYKKRYKDEQRRTEE</sequence>
<feature type="non-terminal residue" evidence="2">
    <location>
        <position position="1"/>
    </location>
</feature>
<keyword evidence="3" id="KW-1185">Reference proteome</keyword>
<evidence type="ECO:0000313" key="3">
    <source>
        <dbReference type="Proteomes" id="UP000242450"/>
    </source>
</evidence>